<name>A0A2P4SG43_BAMTH</name>
<feature type="region of interest" description="Disordered" evidence="1">
    <location>
        <begin position="19"/>
        <end position="38"/>
    </location>
</feature>
<keyword evidence="3" id="KW-1185">Reference proteome</keyword>
<organism evidence="2 3">
    <name type="scientific">Bambusicola thoracicus</name>
    <name type="common">Chinese bamboo-partridge</name>
    <name type="synonym">Perdix thoracica</name>
    <dbReference type="NCBI Taxonomy" id="9083"/>
    <lineage>
        <taxon>Eukaryota</taxon>
        <taxon>Metazoa</taxon>
        <taxon>Chordata</taxon>
        <taxon>Craniata</taxon>
        <taxon>Vertebrata</taxon>
        <taxon>Euteleostomi</taxon>
        <taxon>Archelosauria</taxon>
        <taxon>Archosauria</taxon>
        <taxon>Dinosauria</taxon>
        <taxon>Saurischia</taxon>
        <taxon>Theropoda</taxon>
        <taxon>Coelurosauria</taxon>
        <taxon>Aves</taxon>
        <taxon>Neognathae</taxon>
        <taxon>Galloanserae</taxon>
        <taxon>Galliformes</taxon>
        <taxon>Phasianidae</taxon>
        <taxon>Perdicinae</taxon>
        <taxon>Bambusicola</taxon>
    </lineage>
</organism>
<evidence type="ECO:0000256" key="1">
    <source>
        <dbReference type="SAM" id="MobiDB-lite"/>
    </source>
</evidence>
<reference evidence="2 3" key="1">
    <citation type="submission" date="2018-01" db="EMBL/GenBank/DDBJ databases">
        <title>Comparison of the Chinese Bamboo Partridge and Red Junglefowl genome sequences highlights the importance of demography in genome evolution.</title>
        <authorList>
            <person name="Tiley G.P."/>
            <person name="Kimball R.T."/>
            <person name="Braun E.L."/>
            <person name="Burleigh J.G."/>
        </authorList>
    </citation>
    <scope>NUCLEOTIDE SEQUENCE [LARGE SCALE GENOMIC DNA]</scope>
    <source>
        <strain evidence="2">RTK389</strain>
        <tissue evidence="2">Blood</tissue>
    </source>
</reference>
<dbReference type="OrthoDB" id="1104827at2759"/>
<dbReference type="AlphaFoldDB" id="A0A2P4SG43"/>
<sequence>MTLPGKEVTDLFEKMVEDMNLNEEHNAPLRDKDLSTKH</sequence>
<accession>A0A2P4SG43</accession>
<dbReference type="Proteomes" id="UP000237246">
    <property type="component" value="Unassembled WGS sequence"/>
</dbReference>
<dbReference type="InterPro" id="IPR044933">
    <property type="entry name" value="DIA_GBD_sf"/>
</dbReference>
<dbReference type="Gene3D" id="1.10.20.40">
    <property type="entry name" value="Formin, diaphanous GTPase-binding domain"/>
    <property type="match status" value="1"/>
</dbReference>
<evidence type="ECO:0000313" key="3">
    <source>
        <dbReference type="Proteomes" id="UP000237246"/>
    </source>
</evidence>
<evidence type="ECO:0000313" key="2">
    <source>
        <dbReference type="EMBL" id="POI23056.1"/>
    </source>
</evidence>
<dbReference type="EMBL" id="PPHD01052256">
    <property type="protein sequence ID" value="POI23056.1"/>
    <property type="molecule type" value="Genomic_DNA"/>
</dbReference>
<gene>
    <name evidence="2" type="ORF">CIB84_013196</name>
</gene>
<protein>
    <submittedName>
        <fullName evidence="2">Uncharacterized protein</fullName>
    </submittedName>
</protein>
<comment type="caution">
    <text evidence="2">The sequence shown here is derived from an EMBL/GenBank/DDBJ whole genome shotgun (WGS) entry which is preliminary data.</text>
</comment>
<proteinExistence type="predicted"/>